<sequence>MWLYPSLKAGQKPDENQEEQQDSEPAQIEVRAHARAQLRGANPGAFGDDMQQGRAAESVQPRQPQNNRGWC</sequence>
<feature type="region of interest" description="Disordered" evidence="1">
    <location>
        <begin position="1"/>
        <end position="71"/>
    </location>
</feature>
<evidence type="ECO:0000313" key="3">
    <source>
        <dbReference type="Proteomes" id="UP001501666"/>
    </source>
</evidence>
<name>A0ABN3TF03_9ACTN</name>
<keyword evidence="3" id="KW-1185">Reference proteome</keyword>
<comment type="caution">
    <text evidence="2">The sequence shown here is derived from an EMBL/GenBank/DDBJ whole genome shotgun (WGS) entry which is preliminary data.</text>
</comment>
<proteinExistence type="predicted"/>
<dbReference type="Proteomes" id="UP001501666">
    <property type="component" value="Unassembled WGS sequence"/>
</dbReference>
<evidence type="ECO:0000256" key="1">
    <source>
        <dbReference type="SAM" id="MobiDB-lite"/>
    </source>
</evidence>
<gene>
    <name evidence="2" type="ORF">GCM10010412_097220</name>
</gene>
<feature type="compositionally biased region" description="Polar residues" evidence="1">
    <location>
        <begin position="60"/>
        <end position="71"/>
    </location>
</feature>
<accession>A0ABN3TF03</accession>
<protein>
    <submittedName>
        <fullName evidence="2">Uncharacterized protein</fullName>
    </submittedName>
</protein>
<evidence type="ECO:0000313" key="2">
    <source>
        <dbReference type="EMBL" id="GAA2700164.1"/>
    </source>
</evidence>
<organism evidence="2 3">
    <name type="scientific">Nonomuraea recticatena</name>
    <dbReference type="NCBI Taxonomy" id="46178"/>
    <lineage>
        <taxon>Bacteria</taxon>
        <taxon>Bacillati</taxon>
        <taxon>Actinomycetota</taxon>
        <taxon>Actinomycetes</taxon>
        <taxon>Streptosporangiales</taxon>
        <taxon>Streptosporangiaceae</taxon>
        <taxon>Nonomuraea</taxon>
    </lineage>
</organism>
<reference evidence="2 3" key="1">
    <citation type="journal article" date="2019" name="Int. J. Syst. Evol. Microbiol.">
        <title>The Global Catalogue of Microorganisms (GCM) 10K type strain sequencing project: providing services to taxonomists for standard genome sequencing and annotation.</title>
        <authorList>
            <consortium name="The Broad Institute Genomics Platform"/>
            <consortium name="The Broad Institute Genome Sequencing Center for Infectious Disease"/>
            <person name="Wu L."/>
            <person name="Ma J."/>
        </authorList>
    </citation>
    <scope>NUCLEOTIDE SEQUENCE [LARGE SCALE GENOMIC DNA]</scope>
    <source>
        <strain evidence="2 3">JCM 6835</strain>
    </source>
</reference>
<dbReference type="EMBL" id="BAAATE010000059">
    <property type="protein sequence ID" value="GAA2700164.1"/>
    <property type="molecule type" value="Genomic_DNA"/>
</dbReference>